<keyword evidence="3" id="KW-1185">Reference proteome</keyword>
<protein>
    <submittedName>
        <fullName evidence="2">Uncharacterized protein</fullName>
    </submittedName>
</protein>
<dbReference type="Proteomes" id="UP000031668">
    <property type="component" value="Unassembled WGS sequence"/>
</dbReference>
<dbReference type="EMBL" id="JWZT01000567">
    <property type="protein sequence ID" value="KII74074.1"/>
    <property type="molecule type" value="Genomic_DNA"/>
</dbReference>
<evidence type="ECO:0000313" key="2">
    <source>
        <dbReference type="EMBL" id="KII74074.1"/>
    </source>
</evidence>
<comment type="caution">
    <text evidence="2">The sequence shown here is derived from an EMBL/GenBank/DDBJ whole genome shotgun (WGS) entry which is preliminary data.</text>
</comment>
<reference evidence="2 3" key="1">
    <citation type="journal article" date="2014" name="Genome Biol. Evol.">
        <title>The genome of the myxosporean Thelohanellus kitauei shows adaptations to nutrient acquisition within its fish host.</title>
        <authorList>
            <person name="Yang Y."/>
            <person name="Xiong J."/>
            <person name="Zhou Z."/>
            <person name="Huo F."/>
            <person name="Miao W."/>
            <person name="Ran C."/>
            <person name="Liu Y."/>
            <person name="Zhang J."/>
            <person name="Feng J."/>
            <person name="Wang M."/>
            <person name="Wang M."/>
            <person name="Wang L."/>
            <person name="Yao B."/>
        </authorList>
    </citation>
    <scope>NUCLEOTIDE SEQUENCE [LARGE SCALE GENOMIC DNA]</scope>
    <source>
        <strain evidence="2">Wuqing</strain>
    </source>
</reference>
<sequence>MYEVLEEPQGSPPLPAGGQTEISGSLRVALRTIRLFRVPDASIGSREPTTGDRAGRFSNGPTLVTRTSPLYSDLARSRPAIIAWPASLSGNNPARYDSIKGLCMRPHHRTLIRAQLVPEILMAEIGAAMWQRSSNLPGR</sequence>
<evidence type="ECO:0000256" key="1">
    <source>
        <dbReference type="SAM" id="MobiDB-lite"/>
    </source>
</evidence>
<organism evidence="2 3">
    <name type="scientific">Thelohanellus kitauei</name>
    <name type="common">Myxosporean</name>
    <dbReference type="NCBI Taxonomy" id="669202"/>
    <lineage>
        <taxon>Eukaryota</taxon>
        <taxon>Metazoa</taxon>
        <taxon>Cnidaria</taxon>
        <taxon>Myxozoa</taxon>
        <taxon>Myxosporea</taxon>
        <taxon>Bivalvulida</taxon>
        <taxon>Platysporina</taxon>
        <taxon>Myxobolidae</taxon>
        <taxon>Thelohanellus</taxon>
    </lineage>
</organism>
<accession>A0A0C2J8C8</accession>
<proteinExistence type="predicted"/>
<gene>
    <name evidence="2" type="ORF">RF11_00060</name>
</gene>
<feature type="region of interest" description="Disordered" evidence="1">
    <location>
        <begin position="42"/>
        <end position="62"/>
    </location>
</feature>
<dbReference type="AlphaFoldDB" id="A0A0C2J8C8"/>
<evidence type="ECO:0000313" key="3">
    <source>
        <dbReference type="Proteomes" id="UP000031668"/>
    </source>
</evidence>
<name>A0A0C2J8C8_THEKT</name>
<feature type="region of interest" description="Disordered" evidence="1">
    <location>
        <begin position="1"/>
        <end position="20"/>
    </location>
</feature>